<keyword evidence="2" id="KW-1185">Reference proteome</keyword>
<reference evidence="3" key="1">
    <citation type="submission" date="2025-08" db="UniProtKB">
        <authorList>
            <consortium name="RefSeq"/>
        </authorList>
    </citation>
    <scope>IDENTIFICATION</scope>
</reference>
<dbReference type="RefSeq" id="XP_004438986.1">
    <property type="nucleotide sequence ID" value="XM_004438929.1"/>
</dbReference>
<dbReference type="Proteomes" id="UP000694910">
    <property type="component" value="Unplaced"/>
</dbReference>
<evidence type="ECO:0000313" key="2">
    <source>
        <dbReference type="Proteomes" id="UP000694910"/>
    </source>
</evidence>
<feature type="compositionally biased region" description="Basic and acidic residues" evidence="1">
    <location>
        <begin position="65"/>
        <end position="77"/>
    </location>
</feature>
<evidence type="ECO:0000256" key="1">
    <source>
        <dbReference type="SAM" id="MobiDB-lite"/>
    </source>
</evidence>
<gene>
    <name evidence="3" type="primary">LOC101392646</name>
</gene>
<protein>
    <submittedName>
        <fullName evidence="3">NK1 transcription factor-related protein 2</fullName>
    </submittedName>
</protein>
<feature type="compositionally biased region" description="Basic and acidic residues" evidence="1">
    <location>
        <begin position="42"/>
        <end position="57"/>
    </location>
</feature>
<sequence length="169" mass="17178">MLAWQDGGAKAAPSHHKISFSVLDILDPQKFTRAALPAVRSASREAKKSLAEAEAGKDASPGDQARQRETPGKDARRPSASGSPGSDDATERWGGQPGTRGGGGGGGRGLSPGPPGPGALPFQTFPSYSAANVLFPAAASFPLTPAAAGSPFAPFLAPSYLTPFYAPHL</sequence>
<proteinExistence type="predicted"/>
<evidence type="ECO:0000313" key="3">
    <source>
        <dbReference type="RefSeq" id="XP_004438986.1"/>
    </source>
</evidence>
<feature type="region of interest" description="Disordered" evidence="1">
    <location>
        <begin position="37"/>
        <end position="123"/>
    </location>
</feature>
<accession>A0ABM0I2M9</accession>
<organism evidence="2 3">
    <name type="scientific">Ceratotherium simum simum</name>
    <name type="common">Southern white rhinoceros</name>
    <dbReference type="NCBI Taxonomy" id="73337"/>
    <lineage>
        <taxon>Eukaryota</taxon>
        <taxon>Metazoa</taxon>
        <taxon>Chordata</taxon>
        <taxon>Craniata</taxon>
        <taxon>Vertebrata</taxon>
        <taxon>Euteleostomi</taxon>
        <taxon>Mammalia</taxon>
        <taxon>Eutheria</taxon>
        <taxon>Laurasiatheria</taxon>
        <taxon>Perissodactyla</taxon>
        <taxon>Rhinocerotidae</taxon>
        <taxon>Ceratotherium</taxon>
    </lineage>
</organism>
<name>A0ABM0I2M9_CERSS</name>
<dbReference type="GeneID" id="101392646"/>
<feature type="compositionally biased region" description="Gly residues" evidence="1">
    <location>
        <begin position="95"/>
        <end position="110"/>
    </location>
</feature>